<evidence type="ECO:0000256" key="1">
    <source>
        <dbReference type="SAM" id="SignalP"/>
    </source>
</evidence>
<reference evidence="2 3" key="1">
    <citation type="submission" date="2019-12" db="EMBL/GenBank/DDBJ databases">
        <title>Shinella granuli gen. nov., sp. nov., and proposal of the reclassification of Zoogloea ramigera ATCC 19623 as Shinella zoogloeoides sp. nov.</title>
        <authorList>
            <person name="Gao J."/>
        </authorList>
    </citation>
    <scope>NUCLEOTIDE SEQUENCE [LARGE SCALE GENOMIC DNA]</scope>
    <source>
        <strain evidence="2 3">DSM 287</strain>
    </source>
</reference>
<protein>
    <submittedName>
        <fullName evidence="2">Uncharacterized protein</fullName>
    </submittedName>
</protein>
<dbReference type="OrthoDB" id="1522627at2"/>
<proteinExistence type="predicted"/>
<evidence type="ECO:0000313" key="3">
    <source>
        <dbReference type="Proteomes" id="UP000440304"/>
    </source>
</evidence>
<dbReference type="EMBL" id="WUML01000023">
    <property type="protein sequence ID" value="MXO02448.1"/>
    <property type="molecule type" value="Genomic_DNA"/>
</dbReference>
<evidence type="ECO:0000313" key="2">
    <source>
        <dbReference type="EMBL" id="MXO02448.1"/>
    </source>
</evidence>
<sequence>MFKIAANLNRWTLTILMAAIPVAATASDRVPIDDGAYLDRKDCDLAERGELDLVSFTIGKAGREVSFEEAGCLVANVKPVRANRYDIELDCREFEDVYRHRMFLDVIAKDHIRVDGDDRYLCKKGFLADGPSASDPAASVNALIEKWEGLNENCRGGSGDDPSTIKECNQRTGVSERLEALGYCYGGEATVTSEWRRCE</sequence>
<accession>A0A6N8TMJ1</accession>
<dbReference type="RefSeq" id="WP_160787741.1">
    <property type="nucleotide sequence ID" value="NZ_CP086610.1"/>
</dbReference>
<keyword evidence="1" id="KW-0732">Signal</keyword>
<comment type="caution">
    <text evidence="2">The sequence shown here is derived from an EMBL/GenBank/DDBJ whole genome shotgun (WGS) entry which is preliminary data.</text>
</comment>
<feature type="chain" id="PRO_5026807958" evidence="1">
    <location>
        <begin position="27"/>
        <end position="199"/>
    </location>
</feature>
<gene>
    <name evidence="2" type="ORF">GR156_19200</name>
</gene>
<dbReference type="AlphaFoldDB" id="A0A6N8TMJ1"/>
<dbReference type="Proteomes" id="UP000440304">
    <property type="component" value="Unassembled WGS sequence"/>
</dbReference>
<name>A0A6N8TMJ1_SHIZO</name>
<organism evidence="2 3">
    <name type="scientific">Shinella zoogloeoides</name>
    <name type="common">Crabtreella saccharophila</name>
    <dbReference type="NCBI Taxonomy" id="352475"/>
    <lineage>
        <taxon>Bacteria</taxon>
        <taxon>Pseudomonadati</taxon>
        <taxon>Pseudomonadota</taxon>
        <taxon>Alphaproteobacteria</taxon>
        <taxon>Hyphomicrobiales</taxon>
        <taxon>Rhizobiaceae</taxon>
        <taxon>Shinella</taxon>
    </lineage>
</organism>
<feature type="signal peptide" evidence="1">
    <location>
        <begin position="1"/>
        <end position="26"/>
    </location>
</feature>